<gene>
    <name evidence="1" type="ORF">ESCO13_00025</name>
</gene>
<accession>A0A1D7XF33</accession>
<proteinExistence type="predicted"/>
<evidence type="ECO:0000313" key="1">
    <source>
        <dbReference type="EMBL" id="AOQ27145.1"/>
    </source>
</evidence>
<evidence type="ECO:0000313" key="2">
    <source>
        <dbReference type="Proteomes" id="UP000225358"/>
    </source>
</evidence>
<sequence>MFKVGFVYNFKSEDTKKNFGKASIRNAFFVGCIQDSKFKVLDVDFLGSVSKVKVLDTNKIIEGSSGLFPEGYKLVSCMDYTRFEEHTPEDYEDSPTGGCVFVEGGVYKFASEQDRKLFANYIDGGQTTNNVNRKISDLIGDDPFVITKMVGQDVTAIRRLVCNTNHVAGEGWFKEACALLIKSDNPYFKNIKDAVEPKQEEPAVNFKHYAIVKGMNVQLVSHSYEEIATEAKKMKEEYPISTVEIYERIGVVSIEPTAVIK</sequence>
<dbReference type="EMBL" id="KX552041">
    <property type="protein sequence ID" value="AOQ27145.1"/>
    <property type="molecule type" value="Genomic_DNA"/>
</dbReference>
<organism evidence="1 2">
    <name type="scientific">Escherichia phage ESCO13</name>
    <dbReference type="NCBI Taxonomy" id="1881104"/>
    <lineage>
        <taxon>Viruses</taxon>
        <taxon>Duplodnaviria</taxon>
        <taxon>Heunggongvirae</taxon>
        <taxon>Uroviricota</taxon>
        <taxon>Caudoviricetes</taxon>
        <taxon>Stephanstirmvirinae</taxon>
        <taxon>Phapecoctavirus</taxon>
        <taxon>Phapecoctavirus ESCO13</taxon>
    </lineage>
</organism>
<keyword evidence="2" id="KW-1185">Reference proteome</keyword>
<dbReference type="Proteomes" id="UP000225358">
    <property type="component" value="Segment"/>
</dbReference>
<name>A0A1D7XF33_9CAUD</name>
<reference evidence="1" key="1">
    <citation type="submission" date="2017-02" db="EMBL/GenBank/DDBJ databases">
        <title>Complete genome sequence of two Escherichia coli phages, vB_EcoM_ ESCO5 and vB_EcoM_ESCO13, which are related to phAPEC8.</title>
        <authorList>
            <person name="Trotereau A."/>
            <person name="Gonnet M."/>
            <person name="Viardot A."/>
            <person name="Lalmanach A.-C."/>
            <person name="Guabiraba R."/>
            <person name="Chanteloup N."/>
            <person name="Schouler C."/>
        </authorList>
    </citation>
    <scope>NUCLEOTIDE SEQUENCE [LARGE SCALE GENOMIC DNA]</scope>
</reference>
<protein>
    <submittedName>
        <fullName evidence="1">Uncharacterized protein</fullName>
    </submittedName>
</protein>